<dbReference type="RefSeq" id="WP_345614757.1">
    <property type="nucleotide sequence ID" value="NZ_BAABJV010000011.1"/>
</dbReference>
<gene>
    <name evidence="1" type="ORF">GCM10023329_39670</name>
</gene>
<organism evidence="1 2">
    <name type="scientific">Streptomyces sanyensis</name>
    <dbReference type="NCBI Taxonomy" id="568869"/>
    <lineage>
        <taxon>Bacteria</taxon>
        <taxon>Bacillati</taxon>
        <taxon>Actinomycetota</taxon>
        <taxon>Actinomycetes</taxon>
        <taxon>Kitasatosporales</taxon>
        <taxon>Streptomycetaceae</taxon>
        <taxon>Streptomyces</taxon>
    </lineage>
</organism>
<accession>A0ABP9ASW3</accession>
<name>A0ABP9ASW3_9ACTN</name>
<dbReference type="Proteomes" id="UP001501147">
    <property type="component" value="Unassembled WGS sequence"/>
</dbReference>
<proteinExistence type="predicted"/>
<comment type="caution">
    <text evidence="1">The sequence shown here is derived from an EMBL/GenBank/DDBJ whole genome shotgun (WGS) entry which is preliminary data.</text>
</comment>
<evidence type="ECO:0000313" key="2">
    <source>
        <dbReference type="Proteomes" id="UP001501147"/>
    </source>
</evidence>
<dbReference type="EMBL" id="BAABJV010000011">
    <property type="protein sequence ID" value="GAA4785196.1"/>
    <property type="molecule type" value="Genomic_DNA"/>
</dbReference>
<evidence type="ECO:0000313" key="1">
    <source>
        <dbReference type="EMBL" id="GAA4785196.1"/>
    </source>
</evidence>
<keyword evidence="2" id="KW-1185">Reference proteome</keyword>
<reference evidence="2" key="1">
    <citation type="journal article" date="2019" name="Int. J. Syst. Evol. Microbiol.">
        <title>The Global Catalogue of Microorganisms (GCM) 10K type strain sequencing project: providing services to taxonomists for standard genome sequencing and annotation.</title>
        <authorList>
            <consortium name="The Broad Institute Genomics Platform"/>
            <consortium name="The Broad Institute Genome Sequencing Center for Infectious Disease"/>
            <person name="Wu L."/>
            <person name="Ma J."/>
        </authorList>
    </citation>
    <scope>NUCLEOTIDE SEQUENCE [LARGE SCALE GENOMIC DNA]</scope>
    <source>
        <strain evidence="2">JCM 18324</strain>
    </source>
</reference>
<sequence length="117" mass="12210">MAATESDFSATGVRIERWPRSLTRAGQVRIKDGRLALMTSYGRVIDSAPVRAVTAGRPWFAGEDSTVATVNGRRYRLTMGQRGGRPDAKGLAGRFLEAVRGASGAGEEAAAGDGAAG</sequence>
<protein>
    <submittedName>
        <fullName evidence="1">Uncharacterized protein</fullName>
    </submittedName>
</protein>